<dbReference type="GO" id="GO:0008017">
    <property type="term" value="F:microtubule binding"/>
    <property type="evidence" value="ECO:0007669"/>
    <property type="project" value="TreeGrafter"/>
</dbReference>
<protein>
    <recommendedName>
        <fullName evidence="1">Dynamin GTPase domain-containing protein</fullName>
    </recommendedName>
</protein>
<dbReference type="InterPro" id="IPR022812">
    <property type="entry name" value="Dynamin"/>
</dbReference>
<dbReference type="STRING" id="1202772.A0A1V9Z1J9"/>
<dbReference type="PANTHER" id="PTHR11566:SF21">
    <property type="entry name" value="DYNAMIN RELATED PROTEIN 1, ISOFORM A"/>
    <property type="match status" value="1"/>
</dbReference>
<proteinExistence type="predicted"/>
<accession>A0A1V9Z1J9</accession>
<dbReference type="PANTHER" id="PTHR11566">
    <property type="entry name" value="DYNAMIN"/>
    <property type="match status" value="1"/>
</dbReference>
<dbReference type="GO" id="GO:0005874">
    <property type="term" value="C:microtubule"/>
    <property type="evidence" value="ECO:0007669"/>
    <property type="project" value="TreeGrafter"/>
</dbReference>
<reference evidence="2 3" key="1">
    <citation type="journal article" date="2014" name="Genome Biol. Evol.">
        <title>The secreted proteins of Achlya hypogyna and Thraustotheca clavata identify the ancestral oomycete secretome and reveal gene acquisitions by horizontal gene transfer.</title>
        <authorList>
            <person name="Misner I."/>
            <person name="Blouin N."/>
            <person name="Leonard G."/>
            <person name="Richards T.A."/>
            <person name="Lane C.E."/>
        </authorList>
    </citation>
    <scope>NUCLEOTIDE SEQUENCE [LARGE SCALE GENOMIC DNA]</scope>
    <source>
        <strain evidence="2 3">ATCC 48635</strain>
    </source>
</reference>
<dbReference type="InterPro" id="IPR045063">
    <property type="entry name" value="Dynamin_N"/>
</dbReference>
<dbReference type="Pfam" id="PF00350">
    <property type="entry name" value="Dynamin_N"/>
    <property type="match status" value="1"/>
</dbReference>
<gene>
    <name evidence="2" type="ORF">ACHHYP_04338</name>
</gene>
<evidence type="ECO:0000313" key="3">
    <source>
        <dbReference type="Proteomes" id="UP000243579"/>
    </source>
</evidence>
<sequence length="638" mass="71349">MATITDPHARRLLDAVDKAKEALAAFDATPVAPPSVVVVGMQASGKSSLLARLAGLPLPIGSPDEPCTRVAYELSLRRCSEHEVPSTRVLAHKAALSDAVSKERLEYAQNLVLQGQAYDCHHKVHVIKADRYLPEAVLVDLPGVPYEHSKTASHQEDRDLLDLLRTYMEPESGLIIHVVPLNKPVESIRSWDLVRQMDPGLDRTLNLFTMSDLCEDRTLKLFTMGDLGEDGADMARIHAHFVPHDLAVPAEACLVLEPDDDATAALHTILNERMLAYVMDMSLPALERQLQACLGTCSTTLAKLEQQSFRLGLLMAREVHDVAQSITTIFEAFLPELRVSMERVVHDILQWHMAPFGTVQTADDRRLDLACFEGLETRKLALATTDVTALLELVVEVKEMTFRSRGVANDAFHHPRVPLQKWAEVFATHTYGIMHTFVDELFGLFHDELRASVAGNERYTDSMRHVGLRTLLQALQAAKDNAMRVVQNIRDWNLGPDLYTTNTAALLAASRPSDAEAQLVAEAPPHWAPHFDALFHVRGYLRVQQHLVGDAMQREILRLLRGFMGDVERLLHECMDEMLDETEKARRPADSCPSGRRAEWLHRQQALYEALAGLGRYLPPVAVVTGRDPSEVKRRRLV</sequence>
<dbReference type="GO" id="GO:0005525">
    <property type="term" value="F:GTP binding"/>
    <property type="evidence" value="ECO:0007669"/>
    <property type="project" value="InterPro"/>
</dbReference>
<dbReference type="Proteomes" id="UP000243579">
    <property type="component" value="Unassembled WGS sequence"/>
</dbReference>
<feature type="domain" description="Dynamin GTPase" evidence="1">
    <location>
        <begin position="9"/>
        <end position="240"/>
    </location>
</feature>
<dbReference type="SMART" id="SM00053">
    <property type="entry name" value="DYNc"/>
    <property type="match status" value="1"/>
</dbReference>
<name>A0A1V9Z1J9_ACHHY</name>
<dbReference type="InterPro" id="IPR001401">
    <property type="entry name" value="Dynamin_GTPase"/>
</dbReference>
<dbReference type="SUPFAM" id="SSF52540">
    <property type="entry name" value="P-loop containing nucleoside triphosphate hydrolases"/>
    <property type="match status" value="1"/>
</dbReference>
<dbReference type="InterPro" id="IPR027417">
    <property type="entry name" value="P-loop_NTPase"/>
</dbReference>
<evidence type="ECO:0000313" key="2">
    <source>
        <dbReference type="EMBL" id="OQR91823.1"/>
    </source>
</evidence>
<dbReference type="PRINTS" id="PR00195">
    <property type="entry name" value="DYNAMIN"/>
</dbReference>
<comment type="caution">
    <text evidence="2">The sequence shown here is derived from an EMBL/GenBank/DDBJ whole genome shotgun (WGS) entry which is preliminary data.</text>
</comment>
<dbReference type="OrthoDB" id="415706at2759"/>
<dbReference type="GO" id="GO:0003924">
    <property type="term" value="F:GTPase activity"/>
    <property type="evidence" value="ECO:0007669"/>
    <property type="project" value="InterPro"/>
</dbReference>
<dbReference type="GO" id="GO:0005737">
    <property type="term" value="C:cytoplasm"/>
    <property type="evidence" value="ECO:0007669"/>
    <property type="project" value="TreeGrafter"/>
</dbReference>
<dbReference type="Gene3D" id="3.40.50.300">
    <property type="entry name" value="P-loop containing nucleotide triphosphate hydrolases"/>
    <property type="match status" value="1"/>
</dbReference>
<dbReference type="GO" id="GO:0016020">
    <property type="term" value="C:membrane"/>
    <property type="evidence" value="ECO:0007669"/>
    <property type="project" value="TreeGrafter"/>
</dbReference>
<evidence type="ECO:0000259" key="1">
    <source>
        <dbReference type="SMART" id="SM00053"/>
    </source>
</evidence>
<organism evidence="2 3">
    <name type="scientific">Achlya hypogyna</name>
    <name type="common">Oomycete</name>
    <name type="synonym">Protoachlya hypogyna</name>
    <dbReference type="NCBI Taxonomy" id="1202772"/>
    <lineage>
        <taxon>Eukaryota</taxon>
        <taxon>Sar</taxon>
        <taxon>Stramenopiles</taxon>
        <taxon>Oomycota</taxon>
        <taxon>Saprolegniomycetes</taxon>
        <taxon>Saprolegniales</taxon>
        <taxon>Achlyaceae</taxon>
        <taxon>Achlya</taxon>
    </lineage>
</organism>
<dbReference type="EMBL" id="JNBR01000500">
    <property type="protein sequence ID" value="OQR91823.1"/>
    <property type="molecule type" value="Genomic_DNA"/>
</dbReference>
<keyword evidence="3" id="KW-1185">Reference proteome</keyword>
<dbReference type="AlphaFoldDB" id="A0A1V9Z1J9"/>